<dbReference type="Proteomes" id="UP000603141">
    <property type="component" value="Unassembled WGS sequence"/>
</dbReference>
<keyword evidence="3" id="KW-0998">Cell outer membrane</keyword>
<comment type="caution">
    <text evidence="6">The sequence shown here is derived from an EMBL/GenBank/DDBJ whole genome shotgun (WGS) entry which is preliminary data.</text>
</comment>
<dbReference type="PANTHER" id="PTHR40980:SF4">
    <property type="entry name" value="TONB-DEPENDENT RECEPTOR-LIKE BETA-BARREL DOMAIN-CONTAINING PROTEIN"/>
    <property type="match status" value="1"/>
</dbReference>
<evidence type="ECO:0000313" key="7">
    <source>
        <dbReference type="Proteomes" id="UP000603141"/>
    </source>
</evidence>
<sequence length="1095" mass="118990">MARRDKCPINHDSPPSEIVPPVSHRLVAGFWICTLLLPPSLAGAPTAEEPDLPFLLAQNEAENVENPGVLAPPDNVETVAPPLENNGGALPGIENAVGNSIIAGEVSDATTLDPLEGVIIDVIGTGRTAVSDAKGRFKLEGFAPGTYNLEASQLGYFVASATVTTLEGQTAEARFGMRIKPIGDAVQEYMLEEETVVGEYREDDAAGALDLDLASTTSIASGVSKDDFTKSGISDAGDAVSKISGANIVGGKYAVVRGLGDRYSNTLVNGALISSADPSKKAVQLDLFPSDLLESISIYKTFSPEFPAEFAGGTVFIKTLQFPDHPIVEFEYGQKFNSQLKGDFYGSGDDLGLFGLTDDSLPSAVPSLASKQFTPGVTSGRPPSETNATAQKAIEQATALHLSSALRPEKRDSHVPESFGVTLGNTFDLGNNLELGVVLAGTSSNGDEAIRGVTVGRSLNPGDDGLSGTGDDYLNRTQEEDRYTAYAGYGILGSIGLRAGKRHSINFTAFQNHRAEDEVIQARKIHDDTSGSGQFQEFAGPGSINGQALQSTPYGATAATYQALDSTIPLRRTLTLIQGSGHHEIGNEEMPIELDWLYSRSRAVEERPSTRTVFFSQLDFTDPRIQNIDGAVYDPSLGEVYTLSDIYSINPALNKTYREMLSTREDSANSRLDLTVPVWSENDDFFKLKLGGNLFDRNRESRGRLFTYTIGQALNEELANADGGQYGQDYLDMINGTVDPNGDPIFNGHANNNLSDGIYITENTTTGNTVRNVDADTSLEAAYLQGNLELGRWILTGGVRYEAEARSYEVLAGLNPAGSVVPKTTVSNDYFLPGITLQRDFGLKDQFTGTFAWSRTVARPTFFEFAPIRTVDQASGDTFQGNPDLTDTLIDNYDLRLDWRPDGETSLGVSLFHKNLDSPIAQAYRYGDRTFINGNTGTIQGIELEMQKRFLEHWTITSNYTYIKSLLEFDQQTVLGSQTIRTTFDGQPNHIFNLAFGWDDVDLGMSATLNYNLTGSYLTAVPLGADEPPVRRDTYHQLDLILQKRIAIGESVGIVKLNFGNILNSTDRQTFDGTDLVYSSYRRGRTYGLEFEYQF</sequence>
<dbReference type="Gene3D" id="2.40.170.20">
    <property type="entry name" value="TonB-dependent receptor, beta-barrel domain"/>
    <property type="match status" value="1"/>
</dbReference>
<feature type="domain" description="TonB-dependent receptor plug" evidence="4">
    <location>
        <begin position="214"/>
        <end position="313"/>
    </location>
</feature>
<evidence type="ECO:0000256" key="3">
    <source>
        <dbReference type="ARBA" id="ARBA00023237"/>
    </source>
</evidence>
<evidence type="ECO:0000313" key="6">
    <source>
        <dbReference type="EMBL" id="MBK1884201.1"/>
    </source>
</evidence>
<dbReference type="GO" id="GO:0009279">
    <property type="term" value="C:cell outer membrane"/>
    <property type="evidence" value="ECO:0007669"/>
    <property type="project" value="UniProtKB-SubCell"/>
</dbReference>
<evidence type="ECO:0000256" key="2">
    <source>
        <dbReference type="ARBA" id="ARBA00023136"/>
    </source>
</evidence>
<evidence type="ECO:0000259" key="5">
    <source>
        <dbReference type="Pfam" id="PF14905"/>
    </source>
</evidence>
<evidence type="ECO:0000259" key="4">
    <source>
        <dbReference type="Pfam" id="PF07715"/>
    </source>
</evidence>
<dbReference type="InterPro" id="IPR012910">
    <property type="entry name" value="Plug_dom"/>
</dbReference>
<dbReference type="InterPro" id="IPR036942">
    <property type="entry name" value="Beta-barrel_TonB_sf"/>
</dbReference>
<dbReference type="SUPFAM" id="SSF56935">
    <property type="entry name" value="Porins"/>
    <property type="match status" value="1"/>
</dbReference>
<dbReference type="AlphaFoldDB" id="A0A934S7N5"/>
<dbReference type="Gene3D" id="2.60.40.1120">
    <property type="entry name" value="Carboxypeptidase-like, regulatory domain"/>
    <property type="match status" value="1"/>
</dbReference>
<gene>
    <name evidence="6" type="ORF">JIN85_17410</name>
</gene>
<dbReference type="InterPro" id="IPR037066">
    <property type="entry name" value="Plug_dom_sf"/>
</dbReference>
<dbReference type="Pfam" id="PF14905">
    <property type="entry name" value="OMP_b-brl_3"/>
    <property type="match status" value="1"/>
</dbReference>
<dbReference type="SUPFAM" id="SSF49464">
    <property type="entry name" value="Carboxypeptidase regulatory domain-like"/>
    <property type="match status" value="1"/>
</dbReference>
<evidence type="ECO:0000256" key="1">
    <source>
        <dbReference type="ARBA" id="ARBA00004442"/>
    </source>
</evidence>
<dbReference type="Pfam" id="PF07715">
    <property type="entry name" value="Plug"/>
    <property type="match status" value="1"/>
</dbReference>
<accession>A0A934S7N5</accession>
<dbReference type="PANTHER" id="PTHR40980">
    <property type="entry name" value="PLUG DOMAIN-CONTAINING PROTEIN"/>
    <property type="match status" value="1"/>
</dbReference>
<dbReference type="InterPro" id="IPR041700">
    <property type="entry name" value="OMP_b-brl_3"/>
</dbReference>
<feature type="domain" description="Outer membrane protein beta-barrel" evidence="5">
    <location>
        <begin position="768"/>
        <end position="1093"/>
    </location>
</feature>
<keyword evidence="7" id="KW-1185">Reference proteome</keyword>
<dbReference type="Pfam" id="PF13620">
    <property type="entry name" value="CarboxypepD_reg"/>
    <property type="match status" value="1"/>
</dbReference>
<dbReference type="RefSeq" id="WP_200273176.1">
    <property type="nucleotide sequence ID" value="NZ_JAENIJ010000038.1"/>
</dbReference>
<keyword evidence="2" id="KW-0472">Membrane</keyword>
<reference evidence="6" key="1">
    <citation type="submission" date="2021-01" db="EMBL/GenBank/DDBJ databases">
        <title>Modified the classification status of verrucomicrobia.</title>
        <authorList>
            <person name="Feng X."/>
        </authorList>
    </citation>
    <scope>NUCLEOTIDE SEQUENCE</scope>
    <source>
        <strain evidence="6">KCTC 22041</strain>
    </source>
</reference>
<protein>
    <submittedName>
        <fullName evidence="6">Outer membrane beta-barrel protein</fullName>
    </submittedName>
</protein>
<dbReference type="EMBL" id="JAENIJ010000038">
    <property type="protein sequence ID" value="MBK1884201.1"/>
    <property type="molecule type" value="Genomic_DNA"/>
</dbReference>
<organism evidence="6 7">
    <name type="scientific">Luteolibacter pohnpeiensis</name>
    <dbReference type="NCBI Taxonomy" id="454153"/>
    <lineage>
        <taxon>Bacteria</taxon>
        <taxon>Pseudomonadati</taxon>
        <taxon>Verrucomicrobiota</taxon>
        <taxon>Verrucomicrobiia</taxon>
        <taxon>Verrucomicrobiales</taxon>
        <taxon>Verrucomicrobiaceae</taxon>
        <taxon>Luteolibacter</taxon>
    </lineage>
</organism>
<comment type="subcellular location">
    <subcellularLocation>
        <location evidence="1">Cell outer membrane</location>
    </subcellularLocation>
</comment>
<dbReference type="Gene3D" id="2.170.130.10">
    <property type="entry name" value="TonB-dependent receptor, plug domain"/>
    <property type="match status" value="1"/>
</dbReference>
<dbReference type="InterPro" id="IPR008969">
    <property type="entry name" value="CarboxyPept-like_regulatory"/>
</dbReference>
<proteinExistence type="predicted"/>
<name>A0A934S7N5_9BACT</name>